<reference evidence="2 3" key="1">
    <citation type="journal article" date="2010" name="Science">
        <title>Genomic analysis of organismal complexity in the multicellular green alga Volvox carteri.</title>
        <authorList>
            <person name="Prochnik S.E."/>
            <person name="Umen J."/>
            <person name="Nedelcu A.M."/>
            <person name="Hallmann A."/>
            <person name="Miller S.M."/>
            <person name="Nishii I."/>
            <person name="Ferris P."/>
            <person name="Kuo A."/>
            <person name="Mitros T."/>
            <person name="Fritz-Laylin L.K."/>
            <person name="Hellsten U."/>
            <person name="Chapman J."/>
            <person name="Simakov O."/>
            <person name="Rensing S.A."/>
            <person name="Terry A."/>
            <person name="Pangilinan J."/>
            <person name="Kapitonov V."/>
            <person name="Jurka J."/>
            <person name="Salamov A."/>
            <person name="Shapiro H."/>
            <person name="Schmutz J."/>
            <person name="Grimwood J."/>
            <person name="Lindquist E."/>
            <person name="Lucas S."/>
            <person name="Grigoriev I.V."/>
            <person name="Schmitt R."/>
            <person name="Kirk D."/>
            <person name="Rokhsar D.S."/>
        </authorList>
    </citation>
    <scope>NUCLEOTIDE SEQUENCE [LARGE SCALE GENOMIC DNA]</scope>
    <source>
        <strain evidence="3">f. Nagariensis / Eve</strain>
    </source>
</reference>
<dbReference type="AlphaFoldDB" id="D8UGB0"/>
<keyword evidence="3" id="KW-1185">Reference proteome</keyword>
<proteinExistence type="predicted"/>
<dbReference type="InParanoid" id="D8UGB0"/>
<evidence type="ECO:0000313" key="3">
    <source>
        <dbReference type="Proteomes" id="UP000001058"/>
    </source>
</evidence>
<dbReference type="Proteomes" id="UP000001058">
    <property type="component" value="Unassembled WGS sequence"/>
</dbReference>
<dbReference type="OrthoDB" id="536226at2759"/>
<sequence length="141" mass="15748">MSASFIQPTSRNMGMMQKRFGLQSTQARLLVVPTRKRLAVASAAADDAPSDDYHLTADTIIWNAKHSAILRQRIAQVRAAEVVAESSSTRPELPPVNEITSKDVEQDHSRLCQWHEDQWQRLASSQPGLWDDELGHFGVPS</sequence>
<accession>D8UGB0</accession>
<protein>
    <submittedName>
        <fullName evidence="2">Uncharacterized protein</fullName>
    </submittedName>
</protein>
<feature type="region of interest" description="Disordered" evidence="1">
    <location>
        <begin position="84"/>
        <end position="104"/>
    </location>
</feature>
<dbReference type="GeneID" id="9627159"/>
<dbReference type="KEGG" id="vcn:VOLCADRAFT_107774"/>
<gene>
    <name evidence="2" type="ORF">VOLCADRAFT_107774</name>
</gene>
<name>D8UGB0_VOLCA</name>
<dbReference type="EMBL" id="GL378398">
    <property type="protein sequence ID" value="EFJ41229.1"/>
    <property type="molecule type" value="Genomic_DNA"/>
</dbReference>
<organism evidence="3">
    <name type="scientific">Volvox carteri f. nagariensis</name>
    <dbReference type="NCBI Taxonomy" id="3068"/>
    <lineage>
        <taxon>Eukaryota</taxon>
        <taxon>Viridiplantae</taxon>
        <taxon>Chlorophyta</taxon>
        <taxon>core chlorophytes</taxon>
        <taxon>Chlorophyceae</taxon>
        <taxon>CS clade</taxon>
        <taxon>Chlamydomonadales</taxon>
        <taxon>Volvocaceae</taxon>
        <taxon>Volvox</taxon>
    </lineage>
</organism>
<evidence type="ECO:0000256" key="1">
    <source>
        <dbReference type="SAM" id="MobiDB-lite"/>
    </source>
</evidence>
<dbReference type="RefSeq" id="XP_002957680.1">
    <property type="nucleotide sequence ID" value="XM_002957634.1"/>
</dbReference>
<evidence type="ECO:0000313" key="2">
    <source>
        <dbReference type="EMBL" id="EFJ41229.1"/>
    </source>
</evidence>